<organism evidence="2 3">
    <name type="scientific">Funneliformis geosporum</name>
    <dbReference type="NCBI Taxonomy" id="1117311"/>
    <lineage>
        <taxon>Eukaryota</taxon>
        <taxon>Fungi</taxon>
        <taxon>Fungi incertae sedis</taxon>
        <taxon>Mucoromycota</taxon>
        <taxon>Glomeromycotina</taxon>
        <taxon>Glomeromycetes</taxon>
        <taxon>Glomerales</taxon>
        <taxon>Glomeraceae</taxon>
        <taxon>Funneliformis</taxon>
    </lineage>
</organism>
<dbReference type="OrthoDB" id="2329482at2759"/>
<evidence type="ECO:0000256" key="1">
    <source>
        <dbReference type="SAM" id="Phobius"/>
    </source>
</evidence>
<keyword evidence="1" id="KW-0472">Membrane</keyword>
<dbReference type="AlphaFoldDB" id="A0A9W4SMC9"/>
<dbReference type="EMBL" id="CAMKVN010001079">
    <property type="protein sequence ID" value="CAI2173543.1"/>
    <property type="molecule type" value="Genomic_DNA"/>
</dbReference>
<dbReference type="Gene3D" id="1.10.1280.10">
    <property type="entry name" value="Di-copper center containing domain from catechol oxidase"/>
    <property type="match status" value="1"/>
</dbReference>
<dbReference type="InterPro" id="IPR008922">
    <property type="entry name" value="Di-copper_centre_dom_sf"/>
</dbReference>
<evidence type="ECO:0000313" key="2">
    <source>
        <dbReference type="EMBL" id="CAI2173543.1"/>
    </source>
</evidence>
<keyword evidence="1" id="KW-0812">Transmembrane</keyword>
<sequence length="385" mass="43982">MKRFSEIYVILSIFRNCRSSSSNRGANVSANELETKGLVPPSFAAVQQRTPSTTKEKNRWGGYCNHGDILIPTWNHPYVFLLKMLTHDAAEEMIRDNPNVLKNDILLIIMKRRNIQKNMRKCDSHTGLGYLPVNLGYLTLVDDISSPTQRPYNPDGSITPYNPAGYSTVRHSNSNHITNEDPTFKHTLTLLLLIPSSLFTIVKLIEFWLFGRFVILVLGSLDTILVMALYDLKVRRKQLYTFFVNQSGPQKECLILKYEFAYFNRRYHWKLNLTVKNKKLVHYFKSVFFEPNGNASTLKVATILPDSYQFLLMVKKLDVPIQFSAFSNLLADQITLIAVVKNGSYMRLEEVGLVSANYVAIDLIMNSQSNGSLVYKGLRISIVTY</sequence>
<evidence type="ECO:0000313" key="3">
    <source>
        <dbReference type="Proteomes" id="UP001153678"/>
    </source>
</evidence>
<protein>
    <submittedName>
        <fullName evidence="2">15660_t:CDS:1</fullName>
    </submittedName>
</protein>
<comment type="caution">
    <text evidence="2">The sequence shown here is derived from an EMBL/GenBank/DDBJ whole genome shotgun (WGS) entry which is preliminary data.</text>
</comment>
<reference evidence="2" key="1">
    <citation type="submission" date="2022-08" db="EMBL/GenBank/DDBJ databases">
        <authorList>
            <person name="Kallberg Y."/>
            <person name="Tangrot J."/>
            <person name="Rosling A."/>
        </authorList>
    </citation>
    <scope>NUCLEOTIDE SEQUENCE</scope>
    <source>
        <strain evidence="2">Wild A</strain>
    </source>
</reference>
<dbReference type="Proteomes" id="UP001153678">
    <property type="component" value="Unassembled WGS sequence"/>
</dbReference>
<gene>
    <name evidence="2" type="ORF">FWILDA_LOCUS6137</name>
</gene>
<feature type="transmembrane region" description="Helical" evidence="1">
    <location>
        <begin position="211"/>
        <end position="230"/>
    </location>
</feature>
<name>A0A9W4SMC9_9GLOM</name>
<accession>A0A9W4SMC9</accession>
<keyword evidence="1" id="KW-1133">Transmembrane helix</keyword>
<proteinExistence type="predicted"/>
<keyword evidence="3" id="KW-1185">Reference proteome</keyword>